<evidence type="ECO:0000256" key="1">
    <source>
        <dbReference type="SAM" id="Phobius"/>
    </source>
</evidence>
<sequence length="157" mass="17273">MNKWRIGGWIAGIGIMMLVVVSIIHWVGGPPATQLAGTPPAGQYTSSPPVAKANMVDLDLECYRPWHDQPISGDPKKPTRINPRGNCDWTVKTPGKCVMAKRTDRVGDNAWYGPICDYEIVGVERVEAPLDVEWIYAADEKGKPVEGFTALARLRSN</sequence>
<evidence type="ECO:0000313" key="2">
    <source>
        <dbReference type="EMBL" id="OGC84712.1"/>
    </source>
</evidence>
<keyword evidence="1" id="KW-0472">Membrane</keyword>
<proteinExistence type="predicted"/>
<dbReference type="Proteomes" id="UP000178091">
    <property type="component" value="Unassembled WGS sequence"/>
</dbReference>
<gene>
    <name evidence="2" type="ORF">A3F55_02525</name>
</gene>
<keyword evidence="1" id="KW-1133">Transmembrane helix</keyword>
<keyword evidence="1" id="KW-0812">Transmembrane</keyword>
<evidence type="ECO:0000313" key="3">
    <source>
        <dbReference type="Proteomes" id="UP000178091"/>
    </source>
</evidence>
<feature type="transmembrane region" description="Helical" evidence="1">
    <location>
        <begin position="6"/>
        <end position="27"/>
    </location>
</feature>
<dbReference type="EMBL" id="MEWW01000010">
    <property type="protein sequence ID" value="OGC84712.1"/>
    <property type="molecule type" value="Genomic_DNA"/>
</dbReference>
<protein>
    <submittedName>
        <fullName evidence="2">Uncharacterized protein</fullName>
    </submittedName>
</protein>
<name>A0A1F4XSL8_9BACT</name>
<dbReference type="AlphaFoldDB" id="A0A1F4XSL8"/>
<reference evidence="2 3" key="1">
    <citation type="journal article" date="2016" name="Nat. Commun.">
        <title>Thousands of microbial genomes shed light on interconnected biogeochemical processes in an aquifer system.</title>
        <authorList>
            <person name="Anantharaman K."/>
            <person name="Brown C.T."/>
            <person name="Hug L.A."/>
            <person name="Sharon I."/>
            <person name="Castelle C.J."/>
            <person name="Probst A.J."/>
            <person name="Thomas B.C."/>
            <person name="Singh A."/>
            <person name="Wilkins M.J."/>
            <person name="Karaoz U."/>
            <person name="Brodie E.L."/>
            <person name="Williams K.H."/>
            <person name="Hubbard S.S."/>
            <person name="Banfield J.F."/>
        </authorList>
    </citation>
    <scope>NUCLEOTIDE SEQUENCE [LARGE SCALE GENOMIC DNA]</scope>
</reference>
<accession>A0A1F4XSL8</accession>
<comment type="caution">
    <text evidence="2">The sequence shown here is derived from an EMBL/GenBank/DDBJ whole genome shotgun (WGS) entry which is preliminary data.</text>
</comment>
<organism evidence="2 3">
    <name type="scientific">Candidatus Adlerbacteria bacterium RIFCSPHIGHO2_12_FULL_53_18</name>
    <dbReference type="NCBI Taxonomy" id="1797242"/>
    <lineage>
        <taxon>Bacteria</taxon>
        <taxon>Candidatus Adleribacteriota</taxon>
    </lineage>
</organism>